<evidence type="ECO:0000256" key="20">
    <source>
        <dbReference type="PROSITE-ProRule" id="PRU00333"/>
    </source>
</evidence>
<dbReference type="SUPFAM" id="SSF47644">
    <property type="entry name" value="Methionine synthase domain"/>
    <property type="match status" value="1"/>
</dbReference>
<dbReference type="STRING" id="1424294.Gferi_08920"/>
<evidence type="ECO:0000256" key="8">
    <source>
        <dbReference type="ARBA" id="ARBA00013998"/>
    </source>
</evidence>
<evidence type="ECO:0000313" key="26">
    <source>
        <dbReference type="Proteomes" id="UP000095743"/>
    </source>
</evidence>
<dbReference type="OrthoDB" id="9803687at2"/>
<evidence type="ECO:0000256" key="17">
    <source>
        <dbReference type="ARBA" id="ARBA00023285"/>
    </source>
</evidence>
<dbReference type="Pfam" id="PF02574">
    <property type="entry name" value="S-methyl_trans"/>
    <property type="match status" value="1"/>
</dbReference>
<dbReference type="SUPFAM" id="SSF51717">
    <property type="entry name" value="Dihydropteroate synthetase-like"/>
    <property type="match status" value="1"/>
</dbReference>
<dbReference type="InterPro" id="IPR003759">
    <property type="entry name" value="Cbl-bd_cap"/>
</dbReference>
<dbReference type="Pfam" id="PF02607">
    <property type="entry name" value="B12-binding_2"/>
    <property type="match status" value="1"/>
</dbReference>
<comment type="similarity">
    <text evidence="5">Belongs to the vitamin-B12 dependent methionine synthase family.</text>
</comment>
<keyword evidence="14 20" id="KW-0479">Metal-binding</keyword>
<dbReference type="SMART" id="SM01018">
    <property type="entry name" value="B12-binding_2"/>
    <property type="match status" value="1"/>
</dbReference>
<dbReference type="GO" id="GO:0050667">
    <property type="term" value="P:homocysteine metabolic process"/>
    <property type="evidence" value="ECO:0007669"/>
    <property type="project" value="TreeGrafter"/>
</dbReference>
<keyword evidence="17" id="KW-0170">Cobalt</keyword>
<dbReference type="PROSITE" id="PS50970">
    <property type="entry name" value="HCY"/>
    <property type="match status" value="1"/>
</dbReference>
<evidence type="ECO:0000256" key="9">
    <source>
        <dbReference type="ARBA" id="ARBA00022603"/>
    </source>
</evidence>
<dbReference type="Proteomes" id="UP000095743">
    <property type="component" value="Chromosome"/>
</dbReference>
<evidence type="ECO:0000256" key="15">
    <source>
        <dbReference type="ARBA" id="ARBA00022833"/>
    </source>
</evidence>
<dbReference type="InterPro" id="IPR050554">
    <property type="entry name" value="Met_Synthase/Corrinoid"/>
</dbReference>
<feature type="domain" description="Hcy-binding" evidence="21">
    <location>
        <begin position="12"/>
        <end position="297"/>
    </location>
</feature>
<proteinExistence type="inferred from homology"/>
<feature type="binding site" evidence="20">
    <location>
        <position position="282"/>
    </location>
    <ligand>
        <name>Zn(2+)</name>
        <dbReference type="ChEBI" id="CHEBI:29105"/>
    </ligand>
</feature>
<dbReference type="PIRSF" id="PIRSF037472">
    <property type="entry name" value="DHPS_mtfrase"/>
    <property type="match status" value="1"/>
</dbReference>
<sequence length="808" mass="87487">MNTSRAGDIVKKQEFYKRLEKEILVFDGAMGTMLQQSGLKTGECPEAFNLNREEAIYQIHRQYVEAGCKIIQTNTFGANRIKLSLYGLADQVAPINQKGAAIARMAAGEDCLVAGDIGPIGKLMAPLGPLSYEEAYHAFYEQALALIQGGVDLINIETMSDIQEAKIAVIAAKDAGDVPVICTMTFQKDMRTLTGTDPETAATILEALDVAVLGANCSFGPDLMIDILDRMNKVTSKPLIVQPNAGLPKLVNGETLFDLSPEAMSAYSKALVAAGVNIIGGCCGTTPLHMQAIAKSLAGETPTSREPIAFSKLSSGTKTVLIHETLPYNLIGECINLTGKKHLMEAVQNDNFHVIAKEAKSQVKAGAQIIDVNMGIRDGMISEEMAMLNAIMAVQRAVDAPLSIDTVNFEVMEAALKIYRGKPLLNSTSGEDASLDKVIALAKRYGAALLGLTLDQQGIPDTAEKRFQIAEKIVTRALAAGIPREDIFIDTLTLTAGAQQKWVPDTLKALRKVKTELGVRTILGVSNISHGLPNRRDLTATYLAMALEAGLDIPIINPYEEKIWAVLHSADVLTGRDQNAQEYIQWAAKKEAKDGIMHIQSAEKENLLETIKRGERERVSDLIEMMKQQGLSAMDIIQGQVVKALEEVGEGYEKQTYFLPQLLMAAEAAQKAFSCLKDDLEQESYEKTGTYLIATVKGDIHDIGKNIVSIMLQNHGFRVVDLGKDVPAEIIIQKAIAEKPDIIGLSALMTTTMQEMKVVVEELRSKGLNIPVMVGGAVVTKAYAASIGAEYAEDAVEAVKIAKEIISK</sequence>
<dbReference type="GO" id="GO:0046653">
    <property type="term" value="P:tetrahydrofolate metabolic process"/>
    <property type="evidence" value="ECO:0007669"/>
    <property type="project" value="TreeGrafter"/>
</dbReference>
<dbReference type="CDD" id="cd02070">
    <property type="entry name" value="corrinoid_protein_B12-BD"/>
    <property type="match status" value="1"/>
</dbReference>
<dbReference type="GO" id="GO:0046872">
    <property type="term" value="F:metal ion binding"/>
    <property type="evidence" value="ECO:0007669"/>
    <property type="project" value="UniProtKB-KW"/>
</dbReference>
<dbReference type="InterPro" id="IPR017215">
    <property type="entry name" value="MetH_bac"/>
</dbReference>
<comment type="cofactor">
    <cofactor evidence="3">
        <name>methylcob(III)alamin</name>
        <dbReference type="ChEBI" id="CHEBI:28115"/>
    </cofactor>
</comment>
<dbReference type="GO" id="GO:0031419">
    <property type="term" value="F:cobalamin binding"/>
    <property type="evidence" value="ECO:0007669"/>
    <property type="project" value="UniProtKB-KW"/>
</dbReference>
<dbReference type="AlphaFoldDB" id="A0A1D8GFK1"/>
<dbReference type="Gene3D" id="3.40.50.280">
    <property type="entry name" value="Cobalamin-binding domain"/>
    <property type="match status" value="1"/>
</dbReference>
<dbReference type="Pfam" id="PF00809">
    <property type="entry name" value="Pterin_bind"/>
    <property type="match status" value="1"/>
</dbReference>
<feature type="domain" description="Pterin-binding" evidence="22">
    <location>
        <begin position="328"/>
        <end position="574"/>
    </location>
</feature>
<evidence type="ECO:0000259" key="22">
    <source>
        <dbReference type="PROSITE" id="PS50972"/>
    </source>
</evidence>
<keyword evidence="10" id="KW-0028">Amino-acid biosynthesis</keyword>
<feature type="binding site" evidence="20">
    <location>
        <position position="217"/>
    </location>
    <ligand>
        <name>Zn(2+)</name>
        <dbReference type="ChEBI" id="CHEBI:29105"/>
    </ligand>
</feature>
<dbReference type="InterPro" id="IPR003726">
    <property type="entry name" value="HCY_dom"/>
</dbReference>
<evidence type="ECO:0000256" key="5">
    <source>
        <dbReference type="ARBA" id="ARBA00010398"/>
    </source>
</evidence>
<feature type="domain" description="B12-binding N-terminal" evidence="24">
    <location>
        <begin position="594"/>
        <end position="688"/>
    </location>
</feature>
<dbReference type="Pfam" id="PF02310">
    <property type="entry name" value="B12-binding"/>
    <property type="match status" value="1"/>
</dbReference>
<dbReference type="InterPro" id="IPR036594">
    <property type="entry name" value="Meth_synthase_dom"/>
</dbReference>
<dbReference type="EMBL" id="CP017269">
    <property type="protein sequence ID" value="AOT69691.1"/>
    <property type="molecule type" value="Genomic_DNA"/>
</dbReference>
<evidence type="ECO:0000256" key="7">
    <source>
        <dbReference type="ARBA" id="ARBA00012032"/>
    </source>
</evidence>
<dbReference type="FunFam" id="3.40.50.280:FF:000003">
    <property type="entry name" value="Dimethylamine methyltransferase corrinoid protein"/>
    <property type="match status" value="1"/>
</dbReference>
<organism evidence="25 26">
    <name type="scientific">Geosporobacter ferrireducens</name>
    <dbReference type="NCBI Taxonomy" id="1424294"/>
    <lineage>
        <taxon>Bacteria</taxon>
        <taxon>Bacillati</taxon>
        <taxon>Bacillota</taxon>
        <taxon>Clostridia</taxon>
        <taxon>Peptostreptococcales</taxon>
        <taxon>Thermotaleaceae</taxon>
        <taxon>Geosporobacter</taxon>
    </lineage>
</organism>
<dbReference type="Gene3D" id="3.20.20.20">
    <property type="entry name" value="Dihydropteroate synthase-like"/>
    <property type="match status" value="1"/>
</dbReference>
<dbReference type="PROSITE" id="PS51332">
    <property type="entry name" value="B12_BINDING"/>
    <property type="match status" value="1"/>
</dbReference>
<evidence type="ECO:0000256" key="12">
    <source>
        <dbReference type="ARBA" id="ARBA00022679"/>
    </source>
</evidence>
<dbReference type="GO" id="GO:0005829">
    <property type="term" value="C:cytosol"/>
    <property type="evidence" value="ECO:0007669"/>
    <property type="project" value="TreeGrafter"/>
</dbReference>
<comment type="similarity">
    <text evidence="6">Belongs to the methylamine corrinoid protein family.</text>
</comment>
<evidence type="ECO:0000256" key="14">
    <source>
        <dbReference type="ARBA" id="ARBA00022723"/>
    </source>
</evidence>
<evidence type="ECO:0000256" key="6">
    <source>
        <dbReference type="ARBA" id="ARBA00010854"/>
    </source>
</evidence>
<evidence type="ECO:0000256" key="10">
    <source>
        <dbReference type="ARBA" id="ARBA00022605"/>
    </source>
</evidence>
<keyword evidence="13" id="KW-0949">S-adenosyl-L-methionine</keyword>
<keyword evidence="11" id="KW-0846">Cobalamin</keyword>
<dbReference type="PROSITE" id="PS51337">
    <property type="entry name" value="B12_BINDING_NTER"/>
    <property type="match status" value="1"/>
</dbReference>
<dbReference type="InterPro" id="IPR036589">
    <property type="entry name" value="HCY_dom_sf"/>
</dbReference>
<keyword evidence="15 20" id="KW-0862">Zinc</keyword>
<accession>A0A1D8GFK1</accession>
<comment type="catalytic activity">
    <reaction evidence="1">
        <text>(6S)-5-methyl-5,6,7,8-tetrahydrofolate + L-homocysteine = (6S)-5,6,7,8-tetrahydrofolate + L-methionine</text>
        <dbReference type="Rhea" id="RHEA:11172"/>
        <dbReference type="ChEBI" id="CHEBI:18608"/>
        <dbReference type="ChEBI" id="CHEBI:57453"/>
        <dbReference type="ChEBI" id="CHEBI:57844"/>
        <dbReference type="ChEBI" id="CHEBI:58199"/>
        <dbReference type="EC" id="2.1.1.13"/>
    </reaction>
</comment>
<evidence type="ECO:0000256" key="13">
    <source>
        <dbReference type="ARBA" id="ARBA00022691"/>
    </source>
</evidence>
<gene>
    <name evidence="25" type="ORF">Gferi_08920</name>
</gene>
<keyword evidence="16" id="KW-0486">Methionine biosynthesis</keyword>
<dbReference type="InterPro" id="IPR011005">
    <property type="entry name" value="Dihydropteroate_synth-like_sf"/>
</dbReference>
<dbReference type="SUPFAM" id="SSF82282">
    <property type="entry name" value="Homocysteine S-methyltransferase"/>
    <property type="match status" value="1"/>
</dbReference>
<dbReference type="GO" id="GO:0032259">
    <property type="term" value="P:methylation"/>
    <property type="evidence" value="ECO:0007669"/>
    <property type="project" value="UniProtKB-KW"/>
</dbReference>
<dbReference type="SUPFAM" id="SSF52242">
    <property type="entry name" value="Cobalamin (vitamin B12)-binding domain"/>
    <property type="match status" value="1"/>
</dbReference>
<keyword evidence="12 20" id="KW-0808">Transferase</keyword>
<evidence type="ECO:0000259" key="24">
    <source>
        <dbReference type="PROSITE" id="PS51337"/>
    </source>
</evidence>
<protein>
    <recommendedName>
        <fullName evidence="8">Methionine synthase</fullName>
        <ecNumber evidence="7">2.1.1.13</ecNumber>
    </recommendedName>
    <alternativeName>
        <fullName evidence="19">5-methyltetrahydrofolate--homocysteine methyltransferase</fullName>
    </alternativeName>
</protein>
<evidence type="ECO:0000256" key="4">
    <source>
        <dbReference type="ARBA" id="ARBA00005178"/>
    </source>
</evidence>
<evidence type="ECO:0000256" key="16">
    <source>
        <dbReference type="ARBA" id="ARBA00023167"/>
    </source>
</evidence>
<evidence type="ECO:0000313" key="25">
    <source>
        <dbReference type="EMBL" id="AOT69691.1"/>
    </source>
</evidence>
<dbReference type="GO" id="GO:0008705">
    <property type="term" value="F:methionine synthase activity"/>
    <property type="evidence" value="ECO:0007669"/>
    <property type="project" value="UniProtKB-EC"/>
</dbReference>
<keyword evidence="26" id="KW-1185">Reference proteome</keyword>
<feature type="domain" description="B12-binding" evidence="23">
    <location>
        <begin position="688"/>
        <end position="808"/>
    </location>
</feature>
<dbReference type="PROSITE" id="PS50972">
    <property type="entry name" value="PTERIN_BINDING"/>
    <property type="match status" value="1"/>
</dbReference>
<comment type="cofactor">
    <cofactor evidence="2 20">
        <name>Zn(2+)</name>
        <dbReference type="ChEBI" id="CHEBI:29105"/>
    </cofactor>
</comment>
<evidence type="ECO:0000256" key="3">
    <source>
        <dbReference type="ARBA" id="ARBA00001956"/>
    </source>
</evidence>
<evidence type="ECO:0000256" key="1">
    <source>
        <dbReference type="ARBA" id="ARBA00001700"/>
    </source>
</evidence>
<evidence type="ECO:0000259" key="23">
    <source>
        <dbReference type="PROSITE" id="PS51332"/>
    </source>
</evidence>
<feature type="binding site" evidence="20">
    <location>
        <position position="283"/>
    </location>
    <ligand>
        <name>Zn(2+)</name>
        <dbReference type="ChEBI" id="CHEBI:29105"/>
    </ligand>
</feature>
<evidence type="ECO:0000256" key="19">
    <source>
        <dbReference type="ARBA" id="ARBA00031040"/>
    </source>
</evidence>
<dbReference type="UniPathway" id="UPA00051">
    <property type="reaction ID" value="UER00081"/>
</dbReference>
<comment type="pathway">
    <text evidence="4">Amino-acid biosynthesis; L-methionine biosynthesis via de novo pathway; L-methionine from L-homocysteine (MetH route): step 1/1.</text>
</comment>
<evidence type="ECO:0000256" key="2">
    <source>
        <dbReference type="ARBA" id="ARBA00001947"/>
    </source>
</evidence>
<dbReference type="PANTHER" id="PTHR45833:SF1">
    <property type="entry name" value="METHIONINE SYNTHASE"/>
    <property type="match status" value="1"/>
</dbReference>
<evidence type="ECO:0000256" key="18">
    <source>
        <dbReference type="ARBA" id="ARBA00025552"/>
    </source>
</evidence>
<dbReference type="KEGG" id="gfe:Gferi_08920"/>
<reference evidence="25 26" key="1">
    <citation type="submission" date="2016-09" db="EMBL/GenBank/DDBJ databases">
        <title>Genomic analysis reveals versatility of anaerobic energy metabolism of Geosporobacter ferrireducens IRF9 of phylum Firmicutes.</title>
        <authorList>
            <person name="Kim S.-J."/>
        </authorList>
    </citation>
    <scope>NUCLEOTIDE SEQUENCE [LARGE SCALE GENOMIC DNA]</scope>
    <source>
        <strain evidence="25 26">IRF9</strain>
    </source>
</reference>
<comment type="function">
    <text evidence="18">Catalyzes the transfer of a methyl group from methyl-cobalamin to homocysteine, yielding enzyme-bound cob(I)alamin and methionine. Subsequently, remethylates the cofactor using methyltetrahydrofolate.</text>
</comment>
<evidence type="ECO:0000259" key="21">
    <source>
        <dbReference type="PROSITE" id="PS50970"/>
    </source>
</evidence>
<keyword evidence="9 20" id="KW-0489">Methyltransferase</keyword>
<evidence type="ECO:0000256" key="11">
    <source>
        <dbReference type="ARBA" id="ARBA00022628"/>
    </source>
</evidence>
<dbReference type="InterPro" id="IPR000489">
    <property type="entry name" value="Pterin-binding_dom"/>
</dbReference>
<dbReference type="PANTHER" id="PTHR45833">
    <property type="entry name" value="METHIONINE SYNTHASE"/>
    <property type="match status" value="1"/>
</dbReference>
<dbReference type="InterPro" id="IPR006158">
    <property type="entry name" value="Cobalamin-bd"/>
</dbReference>
<dbReference type="Gene3D" id="3.20.20.330">
    <property type="entry name" value="Homocysteine-binding-like domain"/>
    <property type="match status" value="1"/>
</dbReference>
<dbReference type="Gene3D" id="1.10.1240.10">
    <property type="entry name" value="Methionine synthase domain"/>
    <property type="match status" value="1"/>
</dbReference>
<dbReference type="EC" id="2.1.1.13" evidence="7"/>
<name>A0A1D8GFK1_9FIRM</name>
<dbReference type="InterPro" id="IPR036724">
    <property type="entry name" value="Cobalamin-bd_sf"/>
</dbReference>